<gene>
    <name evidence="1" type="ORF">O1611_g9821</name>
</gene>
<proteinExistence type="predicted"/>
<sequence length="321" mass="35296">MEPASANTGFFQLLPTLKNQFLHDPSIRRIFKLFLPSDIARTVAPEIARLGDEVLQQHVFDWVTDAEKNQPYITGGGRNAFGQPVSTKLVVTEGWRKLQDFSIEKGFVAQGYESGLDQYTRIVQYLGELIFESSSANVGCPAAMADGAARVLQHHLRHSELGSEEQKVFQNAYDHLVSRDPTTAWTSGQWMTERVGGSDVSRSETVAAYSPLPNDAPLCNPEENIPLGPWSIDGFKWFSSATDSNMTILLAQTPRGLSAFYAPMRRYNPSLVVSATGITGGTELNGVTISRLKNKMGTKERGARDQGDIDNPDDHPHPISG</sequence>
<protein>
    <submittedName>
        <fullName evidence="1">Uncharacterized protein</fullName>
    </submittedName>
</protein>
<keyword evidence="2" id="KW-1185">Reference proteome</keyword>
<evidence type="ECO:0000313" key="1">
    <source>
        <dbReference type="EMBL" id="KAJ8122508.1"/>
    </source>
</evidence>
<organism evidence="1 2">
    <name type="scientific">Lasiodiplodia mahajangana</name>
    <dbReference type="NCBI Taxonomy" id="1108764"/>
    <lineage>
        <taxon>Eukaryota</taxon>
        <taxon>Fungi</taxon>
        <taxon>Dikarya</taxon>
        <taxon>Ascomycota</taxon>
        <taxon>Pezizomycotina</taxon>
        <taxon>Dothideomycetes</taxon>
        <taxon>Dothideomycetes incertae sedis</taxon>
        <taxon>Botryosphaeriales</taxon>
        <taxon>Botryosphaeriaceae</taxon>
        <taxon>Lasiodiplodia</taxon>
    </lineage>
</organism>
<accession>A0ACC2J4X2</accession>
<name>A0ACC2J4X2_9PEZI</name>
<evidence type="ECO:0000313" key="2">
    <source>
        <dbReference type="Proteomes" id="UP001153332"/>
    </source>
</evidence>
<dbReference type="Proteomes" id="UP001153332">
    <property type="component" value="Unassembled WGS sequence"/>
</dbReference>
<comment type="caution">
    <text evidence="1">The sequence shown here is derived from an EMBL/GenBank/DDBJ whole genome shotgun (WGS) entry which is preliminary data.</text>
</comment>
<reference evidence="1" key="1">
    <citation type="submission" date="2022-12" db="EMBL/GenBank/DDBJ databases">
        <title>Genome Sequence of Lasiodiplodia mahajangana.</title>
        <authorList>
            <person name="Buettner E."/>
        </authorList>
    </citation>
    <scope>NUCLEOTIDE SEQUENCE</scope>
    <source>
        <strain evidence="1">VT137</strain>
    </source>
</reference>
<dbReference type="EMBL" id="JAPUUL010003545">
    <property type="protein sequence ID" value="KAJ8122508.1"/>
    <property type="molecule type" value="Genomic_DNA"/>
</dbReference>